<feature type="transmembrane region" description="Helical" evidence="1">
    <location>
        <begin position="41"/>
        <end position="58"/>
    </location>
</feature>
<evidence type="ECO:0000313" key="3">
    <source>
        <dbReference type="Proteomes" id="UP000327011"/>
    </source>
</evidence>
<comment type="caution">
    <text evidence="2">The sequence shown here is derived from an EMBL/GenBank/DDBJ whole genome shotgun (WGS) entry which is preliminary data.</text>
</comment>
<dbReference type="Proteomes" id="UP000327011">
    <property type="component" value="Unassembled WGS sequence"/>
</dbReference>
<protein>
    <submittedName>
        <fullName evidence="2">Uncharacterized protein</fullName>
    </submittedName>
</protein>
<dbReference type="RefSeq" id="WP_150939670.1">
    <property type="nucleotide sequence ID" value="NZ_VYTZ01000019.1"/>
</dbReference>
<name>A0A5J5JUL5_9ACTN</name>
<dbReference type="AlphaFoldDB" id="A0A5J5JUL5"/>
<evidence type="ECO:0000256" key="1">
    <source>
        <dbReference type="SAM" id="Phobius"/>
    </source>
</evidence>
<dbReference type="EMBL" id="VYTZ01000019">
    <property type="protein sequence ID" value="KAA9373918.1"/>
    <property type="molecule type" value="Genomic_DNA"/>
</dbReference>
<organism evidence="2 3">
    <name type="scientific">Microbispora cellulosiformans</name>
    <dbReference type="NCBI Taxonomy" id="2614688"/>
    <lineage>
        <taxon>Bacteria</taxon>
        <taxon>Bacillati</taxon>
        <taxon>Actinomycetota</taxon>
        <taxon>Actinomycetes</taxon>
        <taxon>Streptosporangiales</taxon>
        <taxon>Streptosporangiaceae</taxon>
        <taxon>Microbispora</taxon>
    </lineage>
</organism>
<reference evidence="2 3" key="1">
    <citation type="submission" date="2019-09" db="EMBL/GenBank/DDBJ databases">
        <title>Screening of Novel Bioactive Compounds from Soil-Associated.</title>
        <authorList>
            <person name="Gong X."/>
        </authorList>
    </citation>
    <scope>NUCLEOTIDE SEQUENCE [LARGE SCALE GENOMIC DNA]</scope>
    <source>
        <strain evidence="2 3">Gxj-6</strain>
    </source>
</reference>
<keyword evidence="1" id="KW-0812">Transmembrane</keyword>
<accession>A0A5J5JUL5</accession>
<proteinExistence type="predicted"/>
<gene>
    <name evidence="2" type="ORF">F5972_33700</name>
</gene>
<keyword evidence="1" id="KW-1133">Transmembrane helix</keyword>
<feature type="transmembrane region" description="Helical" evidence="1">
    <location>
        <begin position="12"/>
        <end position="29"/>
    </location>
</feature>
<sequence>MPLSVRVARNLIWFQATLTLLGLVLLILESVLDPGDVLEDLLYAPFYVPPLVTGWLANQWRTRRPRIRHATIAVQAAIPLIDFIDFLVEGTYTWVLSAPWSALIVTLLLLPPARTWFTPTLQIPGTPSQPAPPVAT</sequence>
<keyword evidence="3" id="KW-1185">Reference proteome</keyword>
<evidence type="ECO:0000313" key="2">
    <source>
        <dbReference type="EMBL" id="KAA9373918.1"/>
    </source>
</evidence>
<keyword evidence="1" id="KW-0472">Membrane</keyword>